<feature type="non-terminal residue" evidence="1">
    <location>
        <position position="1"/>
    </location>
</feature>
<comment type="caution">
    <text evidence="1">The sequence shown here is derived from an EMBL/GenBank/DDBJ whole genome shotgun (WGS) entry which is preliminary data.</text>
</comment>
<evidence type="ECO:0000313" key="2">
    <source>
        <dbReference type="Proteomes" id="UP000828390"/>
    </source>
</evidence>
<name>A0A9D4C3D4_DREPO</name>
<dbReference type="AlphaFoldDB" id="A0A9D4C3D4"/>
<proteinExistence type="predicted"/>
<organism evidence="1 2">
    <name type="scientific">Dreissena polymorpha</name>
    <name type="common">Zebra mussel</name>
    <name type="synonym">Mytilus polymorpha</name>
    <dbReference type="NCBI Taxonomy" id="45954"/>
    <lineage>
        <taxon>Eukaryota</taxon>
        <taxon>Metazoa</taxon>
        <taxon>Spiralia</taxon>
        <taxon>Lophotrochozoa</taxon>
        <taxon>Mollusca</taxon>
        <taxon>Bivalvia</taxon>
        <taxon>Autobranchia</taxon>
        <taxon>Heteroconchia</taxon>
        <taxon>Euheterodonta</taxon>
        <taxon>Imparidentia</taxon>
        <taxon>Neoheterodontei</taxon>
        <taxon>Myida</taxon>
        <taxon>Dreissenoidea</taxon>
        <taxon>Dreissenidae</taxon>
        <taxon>Dreissena</taxon>
    </lineage>
</organism>
<reference evidence="1" key="1">
    <citation type="journal article" date="2019" name="bioRxiv">
        <title>The Genome of the Zebra Mussel, Dreissena polymorpha: A Resource for Invasive Species Research.</title>
        <authorList>
            <person name="McCartney M.A."/>
            <person name="Auch B."/>
            <person name="Kono T."/>
            <person name="Mallez S."/>
            <person name="Zhang Y."/>
            <person name="Obille A."/>
            <person name="Becker A."/>
            <person name="Abrahante J.E."/>
            <person name="Garbe J."/>
            <person name="Badalamenti J.P."/>
            <person name="Herman A."/>
            <person name="Mangelson H."/>
            <person name="Liachko I."/>
            <person name="Sullivan S."/>
            <person name="Sone E.D."/>
            <person name="Koren S."/>
            <person name="Silverstein K.A.T."/>
            <person name="Beckman K.B."/>
            <person name="Gohl D.M."/>
        </authorList>
    </citation>
    <scope>NUCLEOTIDE SEQUENCE</scope>
    <source>
        <strain evidence="1">Duluth1</strain>
        <tissue evidence="1">Whole animal</tissue>
    </source>
</reference>
<keyword evidence="2" id="KW-1185">Reference proteome</keyword>
<evidence type="ECO:0000313" key="1">
    <source>
        <dbReference type="EMBL" id="KAH3716633.1"/>
    </source>
</evidence>
<sequence length="61" mass="6440">MPPPPWWPYIIGTNLQTKFHDDWKINVTSRVLTSHCVNTFSVTVNGGGGGGGNGGGGFVIP</sequence>
<dbReference type="Proteomes" id="UP000828390">
    <property type="component" value="Unassembled WGS sequence"/>
</dbReference>
<reference evidence="1" key="2">
    <citation type="submission" date="2020-11" db="EMBL/GenBank/DDBJ databases">
        <authorList>
            <person name="McCartney M.A."/>
            <person name="Auch B."/>
            <person name="Kono T."/>
            <person name="Mallez S."/>
            <person name="Becker A."/>
            <person name="Gohl D.M."/>
            <person name="Silverstein K.A.T."/>
            <person name="Koren S."/>
            <person name="Bechman K.B."/>
            <person name="Herman A."/>
            <person name="Abrahante J.E."/>
            <person name="Garbe J."/>
        </authorList>
    </citation>
    <scope>NUCLEOTIDE SEQUENCE</scope>
    <source>
        <strain evidence="1">Duluth1</strain>
        <tissue evidence="1">Whole animal</tissue>
    </source>
</reference>
<dbReference type="EMBL" id="JAIWYP010000013">
    <property type="protein sequence ID" value="KAH3716633.1"/>
    <property type="molecule type" value="Genomic_DNA"/>
</dbReference>
<protein>
    <submittedName>
        <fullName evidence="1">Uncharacterized protein</fullName>
    </submittedName>
</protein>
<gene>
    <name evidence="1" type="ORF">DPMN_059359</name>
</gene>
<accession>A0A9D4C3D4</accession>